<dbReference type="EMBL" id="DVJQ01000046">
    <property type="protein sequence ID" value="HIS74432.1"/>
    <property type="molecule type" value="Genomic_DNA"/>
</dbReference>
<comment type="caution">
    <text evidence="1">The sequence shown here is derived from an EMBL/GenBank/DDBJ whole genome shotgun (WGS) entry which is preliminary data.</text>
</comment>
<dbReference type="AlphaFoldDB" id="A0A9D1FIQ2"/>
<name>A0A9D1FIQ2_9BACT</name>
<reference evidence="1" key="1">
    <citation type="submission" date="2020-10" db="EMBL/GenBank/DDBJ databases">
        <authorList>
            <person name="Gilroy R."/>
        </authorList>
    </citation>
    <scope>NUCLEOTIDE SEQUENCE</scope>
    <source>
        <strain evidence="1">CHK152-2871</strain>
    </source>
</reference>
<protein>
    <submittedName>
        <fullName evidence="1">Uncharacterized protein</fullName>
    </submittedName>
</protein>
<sequence length="111" mass="13129">MEESFEYKRWYDKDPILKEALELLRLSSDDEKEAAKDFILKLQEDVAKDVIEHIYDIVTKYQGKGNRWYDNDPVMIRAIELLRTAEPKVQRKAALKLLLALEEKSFPKNND</sequence>
<organism evidence="1 2">
    <name type="scientific">Candidatus Galligastranaerophilus intestinavium</name>
    <dbReference type="NCBI Taxonomy" id="2840836"/>
    <lineage>
        <taxon>Bacteria</taxon>
        <taxon>Candidatus Galligastranaerophilus</taxon>
    </lineage>
</organism>
<dbReference type="Proteomes" id="UP000886865">
    <property type="component" value="Unassembled WGS sequence"/>
</dbReference>
<evidence type="ECO:0000313" key="1">
    <source>
        <dbReference type="EMBL" id="HIS74432.1"/>
    </source>
</evidence>
<gene>
    <name evidence="1" type="ORF">IAA86_05390</name>
</gene>
<accession>A0A9D1FIQ2</accession>
<reference evidence="1" key="2">
    <citation type="journal article" date="2021" name="PeerJ">
        <title>Extensive microbial diversity within the chicken gut microbiome revealed by metagenomics and culture.</title>
        <authorList>
            <person name="Gilroy R."/>
            <person name="Ravi A."/>
            <person name="Getino M."/>
            <person name="Pursley I."/>
            <person name="Horton D.L."/>
            <person name="Alikhan N.F."/>
            <person name="Baker D."/>
            <person name="Gharbi K."/>
            <person name="Hall N."/>
            <person name="Watson M."/>
            <person name="Adriaenssens E.M."/>
            <person name="Foster-Nyarko E."/>
            <person name="Jarju S."/>
            <person name="Secka A."/>
            <person name="Antonio M."/>
            <person name="Oren A."/>
            <person name="Chaudhuri R.R."/>
            <person name="La Ragione R."/>
            <person name="Hildebrand F."/>
            <person name="Pallen M.J."/>
        </authorList>
    </citation>
    <scope>NUCLEOTIDE SEQUENCE</scope>
    <source>
        <strain evidence="1">CHK152-2871</strain>
    </source>
</reference>
<proteinExistence type="predicted"/>
<evidence type="ECO:0000313" key="2">
    <source>
        <dbReference type="Proteomes" id="UP000886865"/>
    </source>
</evidence>